<dbReference type="PROSITE" id="PS51257">
    <property type="entry name" value="PROKAR_LIPOPROTEIN"/>
    <property type="match status" value="1"/>
</dbReference>
<feature type="chain" id="PRO_5047309896" evidence="6">
    <location>
        <begin position="26"/>
        <end position="2478"/>
    </location>
</feature>
<evidence type="ECO:0000256" key="1">
    <source>
        <dbReference type="ARBA" id="ARBA00004613"/>
    </source>
</evidence>
<dbReference type="NCBIfam" id="TIGR01643">
    <property type="entry name" value="YD_repeat_2x"/>
    <property type="match status" value="1"/>
</dbReference>
<evidence type="ECO:0000256" key="3">
    <source>
        <dbReference type="ARBA" id="ARBA00022729"/>
    </source>
</evidence>
<keyword evidence="5" id="KW-0843">Virulence</keyword>
<dbReference type="InterPro" id="IPR022385">
    <property type="entry name" value="Rhs_assc_core"/>
</dbReference>
<accession>A0ABX7NUS7</accession>
<dbReference type="InterPro" id="IPR013517">
    <property type="entry name" value="FG-GAP"/>
</dbReference>
<organism evidence="8 9">
    <name type="scientific">Pyxidicoccus parkwayensis</name>
    <dbReference type="NCBI Taxonomy" id="2813578"/>
    <lineage>
        <taxon>Bacteria</taxon>
        <taxon>Pseudomonadati</taxon>
        <taxon>Myxococcota</taxon>
        <taxon>Myxococcia</taxon>
        <taxon>Myxococcales</taxon>
        <taxon>Cystobacterineae</taxon>
        <taxon>Myxococcaceae</taxon>
        <taxon>Pyxidicoccus</taxon>
    </lineage>
</organism>
<feature type="signal peptide" evidence="6">
    <location>
        <begin position="1"/>
        <end position="25"/>
    </location>
</feature>
<dbReference type="InterPro" id="IPR003284">
    <property type="entry name" value="Sal_SpvB"/>
</dbReference>
<dbReference type="Pfam" id="PF15656">
    <property type="entry name" value="Tox-HDC"/>
    <property type="match status" value="1"/>
</dbReference>
<reference evidence="8 9" key="1">
    <citation type="submission" date="2021-02" db="EMBL/GenBank/DDBJ databases">
        <title>De Novo genome assembly of isolated myxobacteria.</title>
        <authorList>
            <person name="Stevens D.C."/>
        </authorList>
    </citation>
    <scope>NUCLEOTIDE SEQUENCE [LARGE SCALE GENOMIC DNA]</scope>
    <source>
        <strain evidence="9">SCPEA02</strain>
    </source>
</reference>
<dbReference type="Pfam" id="PF13517">
    <property type="entry name" value="FG-GAP_3"/>
    <property type="match status" value="1"/>
</dbReference>
<dbReference type="InterPro" id="IPR028897">
    <property type="entry name" value="Tox-HDC_dom"/>
</dbReference>
<dbReference type="Gene3D" id="2.130.10.130">
    <property type="entry name" value="Integrin alpha, N-terminal"/>
    <property type="match status" value="3"/>
</dbReference>
<dbReference type="Pfam" id="PF25023">
    <property type="entry name" value="TEN_YD-shell"/>
    <property type="match status" value="1"/>
</dbReference>
<evidence type="ECO:0000313" key="8">
    <source>
        <dbReference type="EMBL" id="QSQ21250.1"/>
    </source>
</evidence>
<sequence length="2478" mass="268402">MSKLPRSLRWLVSGLVGLTLLTACGSQDEPPGDTGASTALYLDPSAGSAQQAVSQCEEGKVPCYCGPGCSPEFTCLPVSHEQEGVCTAFCTDACRGGPDGGTTPSKTPVCPDAKEGFPFPADLPAPSPAKVGALPASFEVSSSGDAEYSIPLVVPPGRAGMQPNLAVSFNSSRGLGLFGKGFELVGLGSVERCGSTLAQDGVVRGVAFDTSDHFCLDGLRLAPVGPPGVDPNSSDTVVEYRTVPDSFRKVVAHYLLGADMAAGPTSFVVHLPSGIISTYGMRTVLAGRGTTPVRGSWLLSEVADRRGNTVRYTYDTAADVYGNTIEVWPYSIAYTGHKTLSADKMVLFDYQPLTRSVGTLTAPMLQQSGFRGGNRFRRSKLITGIRMLLANNPYYREYRFTYHASNSTGWPLLDTMEECASGVCKPATRLTWDDHGFQWQDHGYPQFVESSGIPQMPISEACSLLPEVVDGPASAPDVPRWTSKTLSQWTLADVNGDGFADLVSSTGAGCDSSANATVNVWRVSLNRGNGSFTPWKEWARMPFPYDPSGGEVPATDFYYQLTPVDVNQDGNMDLMVYRQNGVFAPSHNYRYLRSVPPTQWDAQGNPIDGSFTLVDTGIPQPTFDASFKENHIPYDFHHVVRFGDVNGDAVADLIECTDPLPFNSSTTEDTSTWRVYLWSPTAAGGAPGYSSSLVSTPPWTFSCAAARALVHVVDIDGDGKQEVLARWDDSPPPNTTVYHSSPGAFGAWSFNPGTGWTVRATNLPIPIAQYLSPVWMDVNGDGYVDYVYPWGMEMYFHDPQQTSDPALMGMPAYPGVGATWDPTQWANNDARPDVPWVNLNLGNGSFSGASEAIGTSAAFVNKYNDPTHHPWTITGFSSTVQIDHNGDGIMDLMIPAPGAVSTGNLECQGCVDVACLYCTIGINVASIARPPSQYQLSPGAPNVTLSQFWAIYSGVAGGRSGSPALPDLDEVLTTNLNRPDPTWDPVFYPGPHQYNNAFFTPQVGDINGDGRDDFVMPRQDFTFSDRTNYGKMSWWRNDVGRDRLVAITDGANVHDPASPNFKPSIRIEYGTLTDKSIMGKAAAPTAEQVDQQLYLSRSDASNGCVYPRRCVVGPRSVVSGYTVADGSGGTRSYQLRYRDGRYDLHGRGWLGFGELITTETATGVGTAKLFDNVTLGASKTYPFAGRVKEVISWAPNGPSHPKPKQVMLSYRLDTPNEVVHLPGVSHHVMTLRSRTISAEGSFASPNWPGGYHRFARLEDPFAGASSLAILSDSTWTAQSWDALWGTVTSSVRSTQGVDEVDVTTTHYNNDAPSWVIHRPNFTQTCSTSLGLTHCPKRSIGYTPFGEVEDITTGDASGDSQLVLTTRLERDEFGNVTGESSEDLFGNKRAVCVSYDESATYPYATSNLLGHVVRTRFNPSLGNLMAVVDQNQLVTQWQYDVFGRQITERRPDGTTTSTTYGRVQTPTTNLWNSTITTQLAGGDWRMVRLDGAGRPVLMSTTGAQVSSCNGSNCTTTPRYSIDLEYDTLGRQLRKSLPYLDGDPAWMKKYVQYTYDGSGRMLTAQAPWNTVTFEYAGLTEARTDSNGPVPQAKTQVVYDALGRVDKVVPPINGAEASYTYGPFGAVWRVDHAGDITTTARDPLQRIREVVDPNRGATRLEYNGFGEQTRAEDALNRVFKTTYDVLGRRQARKDPDGMTEWLYDTAPLGVGKVARGALAAVISPDGTRSGYAYDKFGRIAEMSQDIGGNVLSAKFAYDSYGRLSALTYPQVPNITPLTIVNTYDAFGHLVSVRDQASSLALWTLESTNGWGAPTVEAFQGKVERHIGYDPNTRRISRLQTGYSSGQFFQDLSYTWDGHFNMRTRADTVSAGTLQVEHFTYDALDRLGCSWIDDVPPKQEGKDGPPDCSSAWVTYLPNGNIQAKWDVGKYTYDSNHANAVIDAGGLGFKYDAVGNQTLRPDASITYTAFDLPASYTSKSSAQVTKFAYDGHQHRIYQTDGKSETTYFGDLYEHRRDPNADKHIFYVTTGTSRVAITREAQTDDEVVYLHPDVLGSTDVVATNAGVVKERRSYDAWGLQRDPVWKNGASGPYSSLHTLGFTSHEGEIALGLVNMKGRIYDPRVGRFLQTDPLVSNPFDPQRWNAYSYVLNNPLKYTDPSGFDNEPSDTVVDTGQVSGTLTSEFDGREENFANNETIVSTTIVTFTRDSDGAAARVAAEPVPASAPAAEDSLAGDNSFDVHSPWSWGNLIFPVVKFNNPGNGSTPGSQFRRWWNGLDEPTRPSSGATLDVAGAARPMSASEVSQHIKWLQDPTIPCRTPGDCLLNMAKAGAQMAPGMAQMPNVITTPIRFPSPGGGSPGRSVTPAPSGGAWAAVTNQAGGRVWGAAAETNGRQVMARVNQLYSAGVRDITVITGVHGTPSGEFVVDQGAFKFYPEDIANLAHLPGVRIVDVVSMTPAQIANTLQSSQGTIVLGMCYGAAVLPIP</sequence>
<dbReference type="RefSeq" id="WP_206722829.1">
    <property type="nucleotide sequence ID" value="NZ_CP071090.1"/>
</dbReference>
<keyword evidence="3 6" id="KW-0732">Signal</keyword>
<keyword evidence="2" id="KW-0964">Secreted</keyword>
<dbReference type="Pfam" id="PF03534">
    <property type="entry name" value="SpvB"/>
    <property type="match status" value="1"/>
</dbReference>
<keyword evidence="4" id="KW-0677">Repeat</keyword>
<evidence type="ECO:0000313" key="9">
    <source>
        <dbReference type="Proteomes" id="UP000662747"/>
    </source>
</evidence>
<proteinExistence type="predicted"/>
<name>A0ABX7NUS7_9BACT</name>
<evidence type="ECO:0000256" key="5">
    <source>
        <dbReference type="ARBA" id="ARBA00023026"/>
    </source>
</evidence>
<dbReference type="EMBL" id="CP071090">
    <property type="protein sequence ID" value="QSQ21250.1"/>
    <property type="molecule type" value="Genomic_DNA"/>
</dbReference>
<dbReference type="InterPro" id="IPR006530">
    <property type="entry name" value="YD"/>
</dbReference>
<dbReference type="SUPFAM" id="SSF69318">
    <property type="entry name" value="Integrin alpha N-terminal domain"/>
    <property type="match status" value="2"/>
</dbReference>
<feature type="domain" description="Teneurin-like YD-shell" evidence="7">
    <location>
        <begin position="1910"/>
        <end position="2147"/>
    </location>
</feature>
<protein>
    <submittedName>
        <fullName evidence="8">VCBS repeat-containing protein</fullName>
    </submittedName>
</protein>
<evidence type="ECO:0000256" key="6">
    <source>
        <dbReference type="SAM" id="SignalP"/>
    </source>
</evidence>
<gene>
    <name evidence="8" type="ORF">JY651_39655</name>
</gene>
<evidence type="ECO:0000256" key="4">
    <source>
        <dbReference type="ARBA" id="ARBA00022737"/>
    </source>
</evidence>
<dbReference type="NCBIfam" id="TIGR03696">
    <property type="entry name" value="Rhs_assc_core"/>
    <property type="match status" value="1"/>
</dbReference>
<dbReference type="Pfam" id="PF05593">
    <property type="entry name" value="RHS_repeat"/>
    <property type="match status" value="1"/>
</dbReference>
<dbReference type="Gene3D" id="2.180.10.10">
    <property type="entry name" value="RHS repeat-associated core"/>
    <property type="match status" value="2"/>
</dbReference>
<keyword evidence="9" id="KW-1185">Reference proteome</keyword>
<dbReference type="Proteomes" id="UP000662747">
    <property type="component" value="Chromosome"/>
</dbReference>
<comment type="subcellular location">
    <subcellularLocation>
        <location evidence="1">Secreted</location>
    </subcellularLocation>
</comment>
<dbReference type="InterPro" id="IPR028994">
    <property type="entry name" value="Integrin_alpha_N"/>
</dbReference>
<dbReference type="PANTHER" id="PTHR32305">
    <property type="match status" value="1"/>
</dbReference>
<dbReference type="InterPro" id="IPR050708">
    <property type="entry name" value="T6SS_VgrG/RHS"/>
</dbReference>
<dbReference type="PANTHER" id="PTHR32305:SF15">
    <property type="entry name" value="PROTEIN RHSA-RELATED"/>
    <property type="match status" value="1"/>
</dbReference>
<dbReference type="InterPro" id="IPR031325">
    <property type="entry name" value="RHS_repeat"/>
</dbReference>
<dbReference type="InterPro" id="IPR056823">
    <property type="entry name" value="TEN-like_YD-shell"/>
</dbReference>
<evidence type="ECO:0000259" key="7">
    <source>
        <dbReference type="Pfam" id="PF25023"/>
    </source>
</evidence>
<evidence type="ECO:0000256" key="2">
    <source>
        <dbReference type="ARBA" id="ARBA00022525"/>
    </source>
</evidence>